<protein>
    <submittedName>
        <fullName evidence="1">Uncharacterized protein</fullName>
    </submittedName>
</protein>
<evidence type="ECO:0000313" key="1">
    <source>
        <dbReference type="EMBL" id="KAF3841778.1"/>
    </source>
</evidence>
<gene>
    <name evidence="1" type="ORF">F7725_023729</name>
</gene>
<name>A0A7J5Y084_DISMA</name>
<reference evidence="1 2" key="1">
    <citation type="submission" date="2020-03" db="EMBL/GenBank/DDBJ databases">
        <title>Dissostichus mawsoni Genome sequencing and assembly.</title>
        <authorList>
            <person name="Park H."/>
        </authorList>
    </citation>
    <scope>NUCLEOTIDE SEQUENCE [LARGE SCALE GENOMIC DNA]</scope>
    <source>
        <strain evidence="1">DM0001</strain>
        <tissue evidence="1">Muscle</tissue>
    </source>
</reference>
<evidence type="ECO:0000313" key="2">
    <source>
        <dbReference type="Proteomes" id="UP000518266"/>
    </source>
</evidence>
<organism evidence="1 2">
    <name type="scientific">Dissostichus mawsoni</name>
    <name type="common">Antarctic cod</name>
    <dbReference type="NCBI Taxonomy" id="36200"/>
    <lineage>
        <taxon>Eukaryota</taxon>
        <taxon>Metazoa</taxon>
        <taxon>Chordata</taxon>
        <taxon>Craniata</taxon>
        <taxon>Vertebrata</taxon>
        <taxon>Euteleostomi</taxon>
        <taxon>Actinopterygii</taxon>
        <taxon>Neopterygii</taxon>
        <taxon>Teleostei</taxon>
        <taxon>Neoteleostei</taxon>
        <taxon>Acanthomorphata</taxon>
        <taxon>Eupercaria</taxon>
        <taxon>Perciformes</taxon>
        <taxon>Notothenioidei</taxon>
        <taxon>Nototheniidae</taxon>
        <taxon>Dissostichus</taxon>
    </lineage>
</organism>
<dbReference type="AlphaFoldDB" id="A0A7J5Y084"/>
<keyword evidence="2" id="KW-1185">Reference proteome</keyword>
<proteinExistence type="predicted"/>
<dbReference type="EMBL" id="JAAKFY010000019">
    <property type="protein sequence ID" value="KAF3841778.1"/>
    <property type="molecule type" value="Genomic_DNA"/>
</dbReference>
<sequence>MLQRPRLIFSRLSTNVSNPERLEGKNGLENKSMKSFISRNRFIQEEKKSSDCSCPSMPASHLSRSAQLCVNSSALLASNRHLALVCVVDSRSSHIFTRDASFSCTMAPPLLVGLQLGHEGLVFQPFAVQVPGLVVRHVLSRQHLLSTFSWMRSALMLPSATRRRPVSITPLIFSSLASSVVMKSSCFLMAASAPSSVVGISVYLVVEEGLGLLGVPEEQLVGVALGQQVLPVLPHLVQLVPAGVERLQPLPQEHVLRVRLALRHHLAHVPHLLVVLLVVADLVLDVLVLSQQLLGLGQRVGHVLGGDGCLRAGQPGLEVVHVAQELLQLAGLAQGLLATLVMPSRRPLMASDCSGCSEASRSASFPRSLSLSSMAARSLSIPVSFLCSAMTPARSFPSSWVDSINCSRTGGGGGGGVIVLDAQSRAQAVLLQIHQVPERAPPAGTDRQRHHHQYELKLLSVCGK</sequence>
<dbReference type="Proteomes" id="UP000518266">
    <property type="component" value="Unassembled WGS sequence"/>
</dbReference>
<comment type="caution">
    <text evidence="1">The sequence shown here is derived from an EMBL/GenBank/DDBJ whole genome shotgun (WGS) entry which is preliminary data.</text>
</comment>
<accession>A0A7J5Y084</accession>